<dbReference type="AlphaFoldDB" id="A0A6N9VC43"/>
<evidence type="ECO:0000313" key="3">
    <source>
        <dbReference type="Proteomes" id="UP000471648"/>
    </source>
</evidence>
<sequence>MTGPRYFALAQRTFAYSGVMAARAAEQEDDTSTTPRIAPRTEPTPAPEPAQVQSVAALAARYPEEIELVRVVADG</sequence>
<protein>
    <submittedName>
        <fullName evidence="2">Uncharacterized protein</fullName>
    </submittedName>
</protein>
<reference evidence="2 3" key="1">
    <citation type="submission" date="2020-01" db="EMBL/GenBank/DDBJ databases">
        <title>Insect and environment-associated Actinomycetes.</title>
        <authorList>
            <person name="Currrie C."/>
            <person name="Chevrette M."/>
            <person name="Carlson C."/>
            <person name="Stubbendieck R."/>
            <person name="Wendt-Pienkowski E."/>
        </authorList>
    </citation>
    <scope>NUCLEOTIDE SEQUENCE [LARGE SCALE GENOMIC DNA]</scope>
    <source>
        <strain evidence="2 3">SID14438</strain>
    </source>
</reference>
<dbReference type="Proteomes" id="UP000471648">
    <property type="component" value="Unassembled WGS sequence"/>
</dbReference>
<proteinExistence type="predicted"/>
<name>A0A6N9VC43_STRMI</name>
<evidence type="ECO:0000256" key="1">
    <source>
        <dbReference type="SAM" id="MobiDB-lite"/>
    </source>
</evidence>
<comment type="caution">
    <text evidence="2">The sequence shown here is derived from an EMBL/GenBank/DDBJ whole genome shotgun (WGS) entry which is preliminary data.</text>
</comment>
<accession>A0A6N9VC43</accession>
<gene>
    <name evidence="2" type="ORF">G3I39_25145</name>
</gene>
<feature type="region of interest" description="Disordered" evidence="1">
    <location>
        <begin position="24"/>
        <end position="50"/>
    </location>
</feature>
<evidence type="ECO:0000313" key="2">
    <source>
        <dbReference type="EMBL" id="NEB70316.1"/>
    </source>
</evidence>
<dbReference type="EMBL" id="JAAGME010001046">
    <property type="protein sequence ID" value="NEB70316.1"/>
    <property type="molecule type" value="Genomic_DNA"/>
</dbReference>
<organism evidence="2 3">
    <name type="scientific">Streptomyces microflavus</name>
    <name type="common">Streptomyces lipmanii</name>
    <dbReference type="NCBI Taxonomy" id="1919"/>
    <lineage>
        <taxon>Bacteria</taxon>
        <taxon>Bacillati</taxon>
        <taxon>Actinomycetota</taxon>
        <taxon>Actinomycetes</taxon>
        <taxon>Kitasatosporales</taxon>
        <taxon>Streptomycetaceae</taxon>
        <taxon>Streptomyces</taxon>
    </lineage>
</organism>
<dbReference type="RefSeq" id="WP_164358203.1">
    <property type="nucleotide sequence ID" value="NZ_JAAGME010001046.1"/>
</dbReference>